<keyword evidence="4" id="KW-0547">Nucleotide-binding</keyword>
<dbReference type="RefSeq" id="WP_102074257.1">
    <property type="nucleotide sequence ID" value="NZ_PDNW01000009.1"/>
</dbReference>
<comment type="caution">
    <text evidence="7">The sequence shown here is derived from an EMBL/GenBank/DDBJ whole genome shotgun (WGS) entry which is preliminary data.</text>
</comment>
<protein>
    <submittedName>
        <fullName evidence="7">Nitrate/sulfonate/bicarbonate ABC transporter ATP-binding protein</fullName>
    </submittedName>
</protein>
<evidence type="ECO:0000256" key="2">
    <source>
        <dbReference type="ARBA" id="ARBA00022448"/>
    </source>
</evidence>
<dbReference type="Proteomes" id="UP000234190">
    <property type="component" value="Unassembled WGS sequence"/>
</dbReference>
<proteinExistence type="inferred from homology"/>
<organism evidence="7 8">
    <name type="scientific">Pollutimonas subterranea</name>
    <dbReference type="NCBI Taxonomy" id="2045210"/>
    <lineage>
        <taxon>Bacteria</taxon>
        <taxon>Pseudomonadati</taxon>
        <taxon>Pseudomonadota</taxon>
        <taxon>Betaproteobacteria</taxon>
        <taxon>Burkholderiales</taxon>
        <taxon>Alcaligenaceae</taxon>
        <taxon>Pollutimonas</taxon>
    </lineage>
</organism>
<dbReference type="SUPFAM" id="SSF52540">
    <property type="entry name" value="P-loop containing nucleoside triphosphate hydrolases"/>
    <property type="match status" value="1"/>
</dbReference>
<evidence type="ECO:0000313" key="7">
    <source>
        <dbReference type="EMBL" id="PLC49705.1"/>
    </source>
</evidence>
<comment type="similarity">
    <text evidence="1">Belongs to the ABC transporter superfamily.</text>
</comment>
<evidence type="ECO:0000256" key="3">
    <source>
        <dbReference type="ARBA" id="ARBA00022475"/>
    </source>
</evidence>
<dbReference type="AlphaFoldDB" id="A0A2N4U3V2"/>
<gene>
    <name evidence="7" type="ORF">CR159_12380</name>
</gene>
<evidence type="ECO:0000256" key="4">
    <source>
        <dbReference type="ARBA" id="ARBA00022741"/>
    </source>
</evidence>
<dbReference type="SMART" id="SM00382">
    <property type="entry name" value="AAA"/>
    <property type="match status" value="1"/>
</dbReference>
<dbReference type="CDD" id="cd03293">
    <property type="entry name" value="ABC_NrtD_SsuB_transporters"/>
    <property type="match status" value="1"/>
</dbReference>
<keyword evidence="2" id="KW-0813">Transport</keyword>
<dbReference type="EMBL" id="PDNW01000009">
    <property type="protein sequence ID" value="PLC49705.1"/>
    <property type="molecule type" value="Genomic_DNA"/>
</dbReference>
<evidence type="ECO:0000313" key="8">
    <source>
        <dbReference type="Proteomes" id="UP000234190"/>
    </source>
</evidence>
<evidence type="ECO:0000259" key="6">
    <source>
        <dbReference type="PROSITE" id="PS50893"/>
    </source>
</evidence>
<name>A0A2N4U3V2_9BURK</name>
<accession>A0A2N4U3V2</accession>
<dbReference type="OrthoDB" id="9783039at2"/>
<dbReference type="InterPro" id="IPR050166">
    <property type="entry name" value="ABC_transporter_ATP-bind"/>
</dbReference>
<dbReference type="PANTHER" id="PTHR42788:SF13">
    <property type="entry name" value="ALIPHATIC SULFONATES IMPORT ATP-BINDING PROTEIN SSUB"/>
    <property type="match status" value="1"/>
</dbReference>
<dbReference type="PROSITE" id="PS00211">
    <property type="entry name" value="ABC_TRANSPORTER_1"/>
    <property type="match status" value="1"/>
</dbReference>
<evidence type="ECO:0000256" key="5">
    <source>
        <dbReference type="ARBA" id="ARBA00022840"/>
    </source>
</evidence>
<dbReference type="PROSITE" id="PS50893">
    <property type="entry name" value="ABC_TRANSPORTER_2"/>
    <property type="match status" value="1"/>
</dbReference>
<dbReference type="GO" id="GO:0016887">
    <property type="term" value="F:ATP hydrolysis activity"/>
    <property type="evidence" value="ECO:0007669"/>
    <property type="project" value="InterPro"/>
</dbReference>
<dbReference type="Pfam" id="PF00005">
    <property type="entry name" value="ABC_tran"/>
    <property type="match status" value="1"/>
</dbReference>
<dbReference type="Gene3D" id="3.40.50.300">
    <property type="entry name" value="P-loop containing nucleotide triphosphate hydrolases"/>
    <property type="match status" value="1"/>
</dbReference>
<feature type="domain" description="ABC transporter" evidence="6">
    <location>
        <begin position="24"/>
        <end position="260"/>
    </location>
</feature>
<dbReference type="InterPro" id="IPR027417">
    <property type="entry name" value="P-loop_NTPase"/>
</dbReference>
<dbReference type="GO" id="GO:0005524">
    <property type="term" value="F:ATP binding"/>
    <property type="evidence" value="ECO:0007669"/>
    <property type="project" value="UniProtKB-KW"/>
</dbReference>
<dbReference type="PANTHER" id="PTHR42788">
    <property type="entry name" value="TAURINE IMPORT ATP-BINDING PROTEIN-RELATED"/>
    <property type="match status" value="1"/>
</dbReference>
<evidence type="ECO:0000256" key="1">
    <source>
        <dbReference type="ARBA" id="ARBA00005417"/>
    </source>
</evidence>
<reference evidence="7 8" key="1">
    <citation type="submission" date="2017-10" db="EMBL/GenBank/DDBJ databases">
        <title>Two draft genome sequences of Pusillimonas sp. strains isolated from a nitrate- and radionuclide-contaminated groundwater in Russia.</title>
        <authorList>
            <person name="Grouzdev D.S."/>
            <person name="Tourova T.P."/>
            <person name="Goeva M.A."/>
            <person name="Babich T.L."/>
            <person name="Sokolova D.S."/>
            <person name="Abdullin R."/>
            <person name="Poltaraus A.B."/>
            <person name="Toshchakov S.V."/>
            <person name="Nazina T.N."/>
        </authorList>
    </citation>
    <scope>NUCLEOTIDE SEQUENCE [LARGE SCALE GENOMIC DNA]</scope>
    <source>
        <strain evidence="7 8">JR1/69-3-13</strain>
    </source>
</reference>
<sequence>MHSLLELPAAAVRDERIHTDDIAVRVASVGKTFARTDSTDLRVLDDINFSVRKGHVTAILGASGCGKSTLLNMIAGLLPADQGRIYLNGTPASDFTDWKRVAYLFQDDRLLPWRTAIENVEFGLEAERVTRSERRRRAEQTLHAVGLAGFYNAYPNALSGGMRSRVALARSLVKEPKILLLDEPFSKLDPGMRAQMHTELLQAQAERGITVVFVTHDIEEAVVLADEVVVLKPRPGRVRDIVTIDLPRPRLATDHAVTEQIRALRALV</sequence>
<keyword evidence="3" id="KW-0472">Membrane</keyword>
<keyword evidence="8" id="KW-1185">Reference proteome</keyword>
<keyword evidence="5 7" id="KW-0067">ATP-binding</keyword>
<dbReference type="InterPro" id="IPR003439">
    <property type="entry name" value="ABC_transporter-like_ATP-bd"/>
</dbReference>
<keyword evidence="3" id="KW-1003">Cell membrane</keyword>
<dbReference type="InterPro" id="IPR017871">
    <property type="entry name" value="ABC_transporter-like_CS"/>
</dbReference>
<dbReference type="InterPro" id="IPR003593">
    <property type="entry name" value="AAA+_ATPase"/>
</dbReference>